<evidence type="ECO:0000313" key="4">
    <source>
        <dbReference type="Proteomes" id="UP000800093"/>
    </source>
</evidence>
<comment type="caution">
    <text evidence="3">The sequence shown here is derived from an EMBL/GenBank/DDBJ whole genome shotgun (WGS) entry which is preliminary data.</text>
</comment>
<evidence type="ECO:0000256" key="1">
    <source>
        <dbReference type="PROSITE-ProRule" id="PRU00042"/>
    </source>
</evidence>
<dbReference type="PROSITE" id="PS50157">
    <property type="entry name" value="ZINC_FINGER_C2H2_2"/>
    <property type="match status" value="1"/>
</dbReference>
<dbReference type="OrthoDB" id="2687452at2759"/>
<feature type="domain" description="C2H2-type" evidence="2">
    <location>
        <begin position="235"/>
        <end position="259"/>
    </location>
</feature>
<keyword evidence="1" id="KW-0863">Zinc-finger</keyword>
<dbReference type="Proteomes" id="UP000800093">
    <property type="component" value="Unassembled WGS sequence"/>
</dbReference>
<evidence type="ECO:0000313" key="3">
    <source>
        <dbReference type="EMBL" id="KAF2259011.1"/>
    </source>
</evidence>
<proteinExistence type="predicted"/>
<keyword evidence="1" id="KW-0479">Metal-binding</keyword>
<gene>
    <name evidence="3" type="ORF">CC78DRAFT_586466</name>
</gene>
<keyword evidence="4" id="KW-1185">Reference proteome</keyword>
<dbReference type="AlphaFoldDB" id="A0A9P4JZ32"/>
<name>A0A9P4JZ32_9PLEO</name>
<dbReference type="InterPro" id="IPR013087">
    <property type="entry name" value="Znf_C2H2_type"/>
</dbReference>
<reference evidence="4" key="1">
    <citation type="journal article" date="2020" name="Stud. Mycol.">
        <title>101 Dothideomycetes genomes: A test case for predicting lifestyles and emergence of pathogens.</title>
        <authorList>
            <person name="Haridas S."/>
            <person name="Albert R."/>
            <person name="Binder M."/>
            <person name="Bloem J."/>
            <person name="LaButti K."/>
            <person name="Salamov A."/>
            <person name="Andreopoulos B."/>
            <person name="Baker S."/>
            <person name="Barry K."/>
            <person name="Bills G."/>
            <person name="Bluhm B."/>
            <person name="Cannon C."/>
            <person name="Castanera R."/>
            <person name="Culley D."/>
            <person name="Daum C."/>
            <person name="Ezra D."/>
            <person name="Gonzalez J."/>
            <person name="Henrissat B."/>
            <person name="Kuo A."/>
            <person name="Liang C."/>
            <person name="Lipzen A."/>
            <person name="Lutzoni F."/>
            <person name="Magnuson J."/>
            <person name="Mondo S."/>
            <person name="Nolan M."/>
            <person name="Ohm R."/>
            <person name="Pangilinan J."/>
            <person name="Park H.-J."/>
            <person name="Ramirez L."/>
            <person name="Alfaro M."/>
            <person name="Sun H."/>
            <person name="Tritt A."/>
            <person name="Yoshinaga Y."/>
            <person name="Zwiers L.-H."/>
            <person name="Turgeon B."/>
            <person name="Goodwin S."/>
            <person name="Spatafora J."/>
            <person name="Crous P."/>
            <person name="Grigoriev I."/>
        </authorList>
    </citation>
    <scope>NUCLEOTIDE SEQUENCE [LARGE SCALE GENOMIC DNA]</scope>
    <source>
        <strain evidence="4">CBS 304.66</strain>
    </source>
</reference>
<dbReference type="PROSITE" id="PS00028">
    <property type="entry name" value="ZINC_FINGER_C2H2_1"/>
    <property type="match status" value="2"/>
</dbReference>
<accession>A0A9P4JZ32</accession>
<organism evidence="3 4">
    <name type="scientific">Lojkania enalia</name>
    <dbReference type="NCBI Taxonomy" id="147567"/>
    <lineage>
        <taxon>Eukaryota</taxon>
        <taxon>Fungi</taxon>
        <taxon>Dikarya</taxon>
        <taxon>Ascomycota</taxon>
        <taxon>Pezizomycotina</taxon>
        <taxon>Dothideomycetes</taxon>
        <taxon>Pleosporomycetidae</taxon>
        <taxon>Pleosporales</taxon>
        <taxon>Pleosporales incertae sedis</taxon>
        <taxon>Lojkania</taxon>
    </lineage>
</organism>
<keyword evidence="1" id="KW-0862">Zinc</keyword>
<dbReference type="GO" id="GO:0008270">
    <property type="term" value="F:zinc ion binding"/>
    <property type="evidence" value="ECO:0007669"/>
    <property type="project" value="UniProtKB-KW"/>
</dbReference>
<dbReference type="Gene3D" id="3.30.160.60">
    <property type="entry name" value="Classic Zinc Finger"/>
    <property type="match status" value="1"/>
</dbReference>
<dbReference type="SMART" id="SM00355">
    <property type="entry name" value="ZnF_C2H2"/>
    <property type="match status" value="2"/>
</dbReference>
<dbReference type="EMBL" id="ML986725">
    <property type="protein sequence ID" value="KAF2259011.1"/>
    <property type="molecule type" value="Genomic_DNA"/>
</dbReference>
<evidence type="ECO:0000259" key="2">
    <source>
        <dbReference type="PROSITE" id="PS50157"/>
    </source>
</evidence>
<sequence>MPFRGRDCNRCTLQHTCTIEKPISSIPSAFSSARNAGAPNGDVLAPFGDPEHPLTYLGPLYDLPTDDLANFTGAPLSSDSFVFEHAPDFDRFNIASVLGETGCLDFRDPIQRYQLFNAFPETGIPDRSLEGADRSSGTAFAQEGVFDFSQGSLFGLTPNDPTTVAFPGVMGIPITNEANIQPGPFGVAFSNMMGLPITSEANVQPNATTLLSQTGRMPLAPLPGGADDRQSQDRIRCTHLGCASTFARSGDFRRHMKKHNPPTLKCPGDDCNRMFYRNDKRLDHARKIHGLKL</sequence>
<protein>
    <recommendedName>
        <fullName evidence="2">C2H2-type domain-containing protein</fullName>
    </recommendedName>
</protein>